<sequence>LGERRTGSLILGIGSHIGCFHIPHCTLVLQRLIPMSHFYHKAMLRCCEANEVSAFCIVIGIEDTLRWLMHLRNNDESFLVELQRLRVLP</sequence>
<accession>A0A0M3HLM2</accession>
<protein>
    <submittedName>
        <fullName evidence="2">Secreted protein</fullName>
    </submittedName>
</protein>
<evidence type="ECO:0000313" key="2">
    <source>
        <dbReference type="WBParaSite" id="ALUE_0000241701-mRNA-1"/>
    </source>
</evidence>
<keyword evidence="1" id="KW-1185">Reference proteome</keyword>
<dbReference type="WBParaSite" id="ALUE_0000241701-mRNA-1">
    <property type="protein sequence ID" value="ALUE_0000241701-mRNA-1"/>
    <property type="gene ID" value="ALUE_0000241701"/>
</dbReference>
<reference evidence="2" key="1">
    <citation type="submission" date="2017-02" db="UniProtKB">
        <authorList>
            <consortium name="WormBaseParasite"/>
        </authorList>
    </citation>
    <scope>IDENTIFICATION</scope>
</reference>
<evidence type="ECO:0000313" key="1">
    <source>
        <dbReference type="Proteomes" id="UP000036681"/>
    </source>
</evidence>
<organism evidence="1 2">
    <name type="scientific">Ascaris lumbricoides</name>
    <name type="common">Giant roundworm</name>
    <dbReference type="NCBI Taxonomy" id="6252"/>
    <lineage>
        <taxon>Eukaryota</taxon>
        <taxon>Metazoa</taxon>
        <taxon>Ecdysozoa</taxon>
        <taxon>Nematoda</taxon>
        <taxon>Chromadorea</taxon>
        <taxon>Rhabditida</taxon>
        <taxon>Spirurina</taxon>
        <taxon>Ascaridomorpha</taxon>
        <taxon>Ascaridoidea</taxon>
        <taxon>Ascarididae</taxon>
        <taxon>Ascaris</taxon>
    </lineage>
</organism>
<proteinExistence type="predicted"/>
<name>A0A0M3HLM2_ASCLU</name>
<dbReference type="AlphaFoldDB" id="A0A0M3HLM2"/>
<dbReference type="Proteomes" id="UP000036681">
    <property type="component" value="Unplaced"/>
</dbReference>